<dbReference type="GO" id="GO:0003824">
    <property type="term" value="F:catalytic activity"/>
    <property type="evidence" value="ECO:0007669"/>
    <property type="project" value="InterPro"/>
</dbReference>
<dbReference type="InterPro" id="IPR050377">
    <property type="entry name" value="Radical_SAM_PqqE_MftC-like"/>
</dbReference>
<dbReference type="SFLD" id="SFLDS00029">
    <property type="entry name" value="Radical_SAM"/>
    <property type="match status" value="1"/>
</dbReference>
<dbReference type="InterPro" id="IPR006638">
    <property type="entry name" value="Elp3/MiaA/NifB-like_rSAM"/>
</dbReference>
<keyword evidence="3" id="KW-0479">Metal-binding</keyword>
<keyword evidence="5" id="KW-0411">Iron-sulfur</keyword>
<evidence type="ECO:0000256" key="2">
    <source>
        <dbReference type="ARBA" id="ARBA00022691"/>
    </source>
</evidence>
<dbReference type="GO" id="GO:0051536">
    <property type="term" value="F:iron-sulfur cluster binding"/>
    <property type="evidence" value="ECO:0007669"/>
    <property type="project" value="UniProtKB-KW"/>
</dbReference>
<evidence type="ECO:0000313" key="7">
    <source>
        <dbReference type="EMBL" id="QAZ68655.1"/>
    </source>
</evidence>
<dbReference type="CDD" id="cd01335">
    <property type="entry name" value="Radical_SAM"/>
    <property type="match status" value="1"/>
</dbReference>
<keyword evidence="4" id="KW-0408">Iron</keyword>
<evidence type="ECO:0000256" key="3">
    <source>
        <dbReference type="ARBA" id="ARBA00022723"/>
    </source>
</evidence>
<dbReference type="InterPro" id="IPR058240">
    <property type="entry name" value="rSAM_sf"/>
</dbReference>
<gene>
    <name evidence="7" type="ORF">C3Y92_16025</name>
</gene>
<evidence type="ECO:0000256" key="5">
    <source>
        <dbReference type="ARBA" id="ARBA00023014"/>
    </source>
</evidence>
<dbReference type="GO" id="GO:0046872">
    <property type="term" value="F:metal ion binding"/>
    <property type="evidence" value="ECO:0007669"/>
    <property type="project" value="UniProtKB-KW"/>
</dbReference>
<dbReference type="PANTHER" id="PTHR11228">
    <property type="entry name" value="RADICAL SAM DOMAIN PROTEIN"/>
    <property type="match status" value="1"/>
</dbReference>
<sequence>MPDASALSGPTGFVIIAPDLRCNNNCLYCYDKDKPQAIEDLPSLDEIVTRTLAVAVDSGLGRVGISGGEPTLRPDLPELASRLRQGGLGVSVLTNGRALRDRSWLEALVAAGVDHFHVPVHADHAGLHDAVTRVSGSFRETQEGLANILALREHVHLDLTLVHVIHAHNCNGLESMARFLLPYRPVYVLFSYCVIQAGSYEKYLDLMTPYAAVLPGLLAACDFLLQNGQAVYADNIPPCLLRGREHLCLDFQKANTLNIVGLKDFNLSESVEDAAMFQPLNAHERSYAQVCTQCAIKAFCGGLYQSYLAVTDSPEVIPYTAAEISQRLAARKCTS</sequence>
<keyword evidence="8" id="KW-1185">Reference proteome</keyword>
<dbReference type="SUPFAM" id="SSF102114">
    <property type="entry name" value="Radical SAM enzymes"/>
    <property type="match status" value="1"/>
</dbReference>
<dbReference type="InterPro" id="IPR013785">
    <property type="entry name" value="Aldolase_TIM"/>
</dbReference>
<evidence type="ECO:0000259" key="6">
    <source>
        <dbReference type="PROSITE" id="PS51918"/>
    </source>
</evidence>
<evidence type="ECO:0000256" key="4">
    <source>
        <dbReference type="ARBA" id="ARBA00023004"/>
    </source>
</evidence>
<protein>
    <recommendedName>
        <fullName evidence="6">Radical SAM core domain-containing protein</fullName>
    </recommendedName>
</protein>
<keyword evidence="2" id="KW-0949">S-adenosyl-L-methionine</keyword>
<dbReference type="EMBL" id="CP026538">
    <property type="protein sequence ID" value="QAZ68655.1"/>
    <property type="molecule type" value="Genomic_DNA"/>
</dbReference>
<accession>A0A4P6HNK9</accession>
<dbReference type="SFLD" id="SFLDG01067">
    <property type="entry name" value="SPASM/twitch_domain_containing"/>
    <property type="match status" value="1"/>
</dbReference>
<dbReference type="AlphaFoldDB" id="A0A4P6HNK9"/>
<dbReference type="RefSeq" id="WP_129354301.1">
    <property type="nucleotide sequence ID" value="NZ_CP026538.1"/>
</dbReference>
<dbReference type="OrthoDB" id="5469331at2"/>
<dbReference type="Gene3D" id="3.20.20.70">
    <property type="entry name" value="Aldolase class I"/>
    <property type="match status" value="1"/>
</dbReference>
<dbReference type="SMART" id="SM00729">
    <property type="entry name" value="Elp3"/>
    <property type="match status" value="1"/>
</dbReference>
<proteinExistence type="predicted"/>
<dbReference type="PANTHER" id="PTHR11228:SF7">
    <property type="entry name" value="PQQA PEPTIDE CYCLASE"/>
    <property type="match status" value="1"/>
</dbReference>
<dbReference type="InterPro" id="IPR007197">
    <property type="entry name" value="rSAM"/>
</dbReference>
<dbReference type="PROSITE" id="PS51918">
    <property type="entry name" value="RADICAL_SAM"/>
    <property type="match status" value="1"/>
</dbReference>
<dbReference type="KEGG" id="dcb:C3Y92_16025"/>
<dbReference type="Pfam" id="PF04055">
    <property type="entry name" value="Radical_SAM"/>
    <property type="match status" value="1"/>
</dbReference>
<feature type="domain" description="Radical SAM core" evidence="6">
    <location>
        <begin position="6"/>
        <end position="230"/>
    </location>
</feature>
<name>A0A4P6HNK9_9BACT</name>
<reference evidence="7 8" key="1">
    <citation type="submission" date="2018-02" db="EMBL/GenBank/DDBJ databases">
        <title>Genome sequence of Desulfovibrio carbinolicus DSM 3852.</title>
        <authorList>
            <person name="Wilbanks E."/>
            <person name="Skennerton C.T."/>
            <person name="Orphan V.J."/>
        </authorList>
    </citation>
    <scope>NUCLEOTIDE SEQUENCE [LARGE SCALE GENOMIC DNA]</scope>
    <source>
        <strain evidence="7 8">DSM 3852</strain>
    </source>
</reference>
<evidence type="ECO:0000313" key="8">
    <source>
        <dbReference type="Proteomes" id="UP000293296"/>
    </source>
</evidence>
<comment type="cofactor">
    <cofactor evidence="1">
        <name>[4Fe-4S] cluster</name>
        <dbReference type="ChEBI" id="CHEBI:49883"/>
    </cofactor>
</comment>
<dbReference type="Proteomes" id="UP000293296">
    <property type="component" value="Chromosome"/>
</dbReference>
<evidence type="ECO:0000256" key="1">
    <source>
        <dbReference type="ARBA" id="ARBA00001966"/>
    </source>
</evidence>
<organism evidence="7 8">
    <name type="scientific">Solidesulfovibrio carbinolicus</name>
    <dbReference type="NCBI Taxonomy" id="296842"/>
    <lineage>
        <taxon>Bacteria</taxon>
        <taxon>Pseudomonadati</taxon>
        <taxon>Thermodesulfobacteriota</taxon>
        <taxon>Desulfovibrionia</taxon>
        <taxon>Desulfovibrionales</taxon>
        <taxon>Desulfovibrionaceae</taxon>
        <taxon>Solidesulfovibrio</taxon>
    </lineage>
</organism>